<feature type="non-terminal residue" evidence="2">
    <location>
        <position position="1"/>
    </location>
</feature>
<dbReference type="EMBL" id="JAHXZJ010002237">
    <property type="protein sequence ID" value="KAH0547246.1"/>
    <property type="molecule type" value="Genomic_DNA"/>
</dbReference>
<protein>
    <submittedName>
        <fullName evidence="2">Uncharacterized protein</fullName>
    </submittedName>
</protein>
<keyword evidence="3" id="KW-1185">Reference proteome</keyword>
<feature type="compositionally biased region" description="Polar residues" evidence="1">
    <location>
        <begin position="17"/>
        <end position="29"/>
    </location>
</feature>
<evidence type="ECO:0000256" key="1">
    <source>
        <dbReference type="SAM" id="MobiDB-lite"/>
    </source>
</evidence>
<proteinExistence type="predicted"/>
<reference evidence="2 3" key="1">
    <citation type="journal article" date="2021" name="J. Hered.">
        <title>A chromosome-level genome assembly of the parasitoid wasp, Cotesia glomerata (Hymenoptera: Braconidae).</title>
        <authorList>
            <person name="Pinto B.J."/>
            <person name="Weis J.J."/>
            <person name="Gamble T."/>
            <person name="Ode P.J."/>
            <person name="Paul R."/>
            <person name="Zaspel J.M."/>
        </authorList>
    </citation>
    <scope>NUCLEOTIDE SEQUENCE [LARGE SCALE GENOMIC DNA]</scope>
    <source>
        <strain evidence="2">CgM1</strain>
    </source>
</reference>
<sequence length="86" mass="9308">RAHLDSVRATKAELSRRNTQPRSGVTSRQAAEPSLLVAARQGKNFRRRGKSGALKLLREGESALGAGPRGWPHSGDQHLLVLLVFG</sequence>
<comment type="caution">
    <text evidence="2">The sequence shown here is derived from an EMBL/GenBank/DDBJ whole genome shotgun (WGS) entry which is preliminary data.</text>
</comment>
<organism evidence="2 3">
    <name type="scientific">Cotesia glomerata</name>
    <name type="common">Lepidopteran parasitic wasp</name>
    <name type="synonym">Apanteles glomeratus</name>
    <dbReference type="NCBI Taxonomy" id="32391"/>
    <lineage>
        <taxon>Eukaryota</taxon>
        <taxon>Metazoa</taxon>
        <taxon>Ecdysozoa</taxon>
        <taxon>Arthropoda</taxon>
        <taxon>Hexapoda</taxon>
        <taxon>Insecta</taxon>
        <taxon>Pterygota</taxon>
        <taxon>Neoptera</taxon>
        <taxon>Endopterygota</taxon>
        <taxon>Hymenoptera</taxon>
        <taxon>Apocrita</taxon>
        <taxon>Ichneumonoidea</taxon>
        <taxon>Braconidae</taxon>
        <taxon>Microgastrinae</taxon>
        <taxon>Cotesia</taxon>
    </lineage>
</organism>
<evidence type="ECO:0000313" key="2">
    <source>
        <dbReference type="EMBL" id="KAH0547246.1"/>
    </source>
</evidence>
<dbReference type="AlphaFoldDB" id="A0AAV7IAY8"/>
<accession>A0AAV7IAY8</accession>
<evidence type="ECO:0000313" key="3">
    <source>
        <dbReference type="Proteomes" id="UP000826195"/>
    </source>
</evidence>
<gene>
    <name evidence="2" type="ORF">KQX54_017975</name>
</gene>
<name>A0AAV7IAY8_COTGL</name>
<dbReference type="Proteomes" id="UP000826195">
    <property type="component" value="Unassembled WGS sequence"/>
</dbReference>
<feature type="region of interest" description="Disordered" evidence="1">
    <location>
        <begin position="1"/>
        <end position="33"/>
    </location>
</feature>
<feature type="compositionally biased region" description="Basic and acidic residues" evidence="1">
    <location>
        <begin position="1"/>
        <end position="16"/>
    </location>
</feature>